<reference evidence="2 3" key="1">
    <citation type="journal article" date="2018" name="Front. Microbiol.">
        <title>Prospects for Fungal Bioremediation of Acidic Radioactive Waste Sites: Characterization and Genome Sequence of Rhodotorula taiwanensis MD1149.</title>
        <authorList>
            <person name="Tkavc R."/>
            <person name="Matrosova V.Y."/>
            <person name="Grichenko O.E."/>
            <person name="Gostincar C."/>
            <person name="Volpe R.P."/>
            <person name="Klimenkova P."/>
            <person name="Gaidamakova E.K."/>
            <person name="Zhou C.E."/>
            <person name="Stewart B.J."/>
            <person name="Lyman M.G."/>
            <person name="Malfatti S.A."/>
            <person name="Rubinfeld B."/>
            <person name="Courtot M."/>
            <person name="Singh J."/>
            <person name="Dalgard C.L."/>
            <person name="Hamilton T."/>
            <person name="Frey K.G."/>
            <person name="Gunde-Cimerman N."/>
            <person name="Dugan L."/>
            <person name="Daly M.J."/>
        </authorList>
    </citation>
    <scope>NUCLEOTIDE SEQUENCE [LARGE SCALE GENOMIC DNA]</scope>
    <source>
        <strain evidence="2 3">MD1149</strain>
    </source>
</reference>
<evidence type="ECO:0000256" key="1">
    <source>
        <dbReference type="SAM" id="MobiDB-lite"/>
    </source>
</evidence>
<feature type="compositionally biased region" description="Basic and acidic residues" evidence="1">
    <location>
        <begin position="347"/>
        <end position="369"/>
    </location>
</feature>
<evidence type="ECO:0000313" key="3">
    <source>
        <dbReference type="Proteomes" id="UP000237144"/>
    </source>
</evidence>
<protein>
    <submittedName>
        <fullName evidence="2">Uncharacterized protein</fullName>
    </submittedName>
</protein>
<feature type="compositionally biased region" description="Low complexity" evidence="1">
    <location>
        <begin position="277"/>
        <end position="287"/>
    </location>
</feature>
<keyword evidence="3" id="KW-1185">Reference proteome</keyword>
<proteinExistence type="predicted"/>
<accession>A0A2S5BE94</accession>
<evidence type="ECO:0000313" key="2">
    <source>
        <dbReference type="EMBL" id="POY75087.1"/>
    </source>
</evidence>
<feature type="region of interest" description="Disordered" evidence="1">
    <location>
        <begin position="262"/>
        <end position="294"/>
    </location>
</feature>
<organism evidence="2 3">
    <name type="scientific">Rhodotorula taiwanensis</name>
    <dbReference type="NCBI Taxonomy" id="741276"/>
    <lineage>
        <taxon>Eukaryota</taxon>
        <taxon>Fungi</taxon>
        <taxon>Dikarya</taxon>
        <taxon>Basidiomycota</taxon>
        <taxon>Pucciniomycotina</taxon>
        <taxon>Microbotryomycetes</taxon>
        <taxon>Sporidiobolales</taxon>
        <taxon>Sporidiobolaceae</taxon>
        <taxon>Rhodotorula</taxon>
    </lineage>
</organism>
<name>A0A2S5BE94_9BASI</name>
<sequence>MNTTWDQLRSRLKELVNPDDSGDREAAEATGGERSEPAILSKEQRGAITHIVNHFHAAIAGMLGSTLQDAAEEARIKQWLDQKYDRLERALHSGEALHFDVLLLGILGRPAPTDQIVSAGKNALDTYQTLYAFSRQAGHRAHVERIVNPLIREYDRSHGLFPGDDGANPWRDQIAGQLDSESFGRYHPLIQYGIKELLRLIKRKVDAAKSAPDGKEEIRRILKTTFQLAEMCNLTQHGEHSLTCLSSAADPSYLYLLPVPGERSGMEEQSSPHLRTEAASPPSEPASISHILHNDRMQTDETQYRDRSPHAHERFTLPDLGFSAIPPGEAARMRGVTDPNSHHVGRGHNDRMHPHDEHALGAEPRLSERTARRYRVGSDWHERATRRYARSVSRFT</sequence>
<feature type="region of interest" description="Disordered" evidence="1">
    <location>
        <begin position="16"/>
        <end position="39"/>
    </location>
</feature>
<dbReference type="AlphaFoldDB" id="A0A2S5BE94"/>
<comment type="caution">
    <text evidence="2">The sequence shown here is derived from an EMBL/GenBank/DDBJ whole genome shotgun (WGS) entry which is preliminary data.</text>
</comment>
<dbReference type="EMBL" id="PJQD01000019">
    <property type="protein sequence ID" value="POY75087.1"/>
    <property type="molecule type" value="Genomic_DNA"/>
</dbReference>
<feature type="region of interest" description="Disordered" evidence="1">
    <location>
        <begin position="344"/>
        <end position="369"/>
    </location>
</feature>
<dbReference type="Proteomes" id="UP000237144">
    <property type="component" value="Unassembled WGS sequence"/>
</dbReference>
<feature type="compositionally biased region" description="Basic and acidic residues" evidence="1">
    <location>
        <begin position="16"/>
        <end position="36"/>
    </location>
</feature>
<gene>
    <name evidence="2" type="ORF">BMF94_1716</name>
</gene>